<dbReference type="Proteomes" id="UP000703269">
    <property type="component" value="Unassembled WGS sequence"/>
</dbReference>
<comment type="caution">
    <text evidence="1">The sequence shown here is derived from an EMBL/GenBank/DDBJ whole genome shotgun (WGS) entry which is preliminary data.</text>
</comment>
<dbReference type="EMBL" id="BPQB01000005">
    <property type="protein sequence ID" value="GJE86965.1"/>
    <property type="molecule type" value="Genomic_DNA"/>
</dbReference>
<evidence type="ECO:0000313" key="1">
    <source>
        <dbReference type="EMBL" id="GJE86965.1"/>
    </source>
</evidence>
<evidence type="ECO:0000313" key="2">
    <source>
        <dbReference type="Proteomes" id="UP000703269"/>
    </source>
</evidence>
<keyword evidence="2" id="KW-1185">Reference proteome</keyword>
<protein>
    <submittedName>
        <fullName evidence="1">Uncharacterized protein</fullName>
    </submittedName>
</protein>
<gene>
    <name evidence="1" type="ORF">PsYK624_030480</name>
</gene>
<accession>A0A9P3L9B4</accession>
<reference evidence="1 2" key="1">
    <citation type="submission" date="2021-08" db="EMBL/GenBank/DDBJ databases">
        <title>Draft Genome Sequence of Phanerochaete sordida strain YK-624.</title>
        <authorList>
            <person name="Mori T."/>
            <person name="Dohra H."/>
            <person name="Suzuki T."/>
            <person name="Kawagishi H."/>
            <person name="Hirai H."/>
        </authorList>
    </citation>
    <scope>NUCLEOTIDE SEQUENCE [LARGE SCALE GENOMIC DNA]</scope>
    <source>
        <strain evidence="1 2">YK-624</strain>
    </source>
</reference>
<organism evidence="1 2">
    <name type="scientific">Phanerochaete sordida</name>
    <dbReference type="NCBI Taxonomy" id="48140"/>
    <lineage>
        <taxon>Eukaryota</taxon>
        <taxon>Fungi</taxon>
        <taxon>Dikarya</taxon>
        <taxon>Basidiomycota</taxon>
        <taxon>Agaricomycotina</taxon>
        <taxon>Agaricomycetes</taxon>
        <taxon>Polyporales</taxon>
        <taxon>Phanerochaetaceae</taxon>
        <taxon>Phanerochaete</taxon>
    </lineage>
</organism>
<dbReference type="AlphaFoldDB" id="A0A9P3L9B4"/>
<proteinExistence type="predicted"/>
<dbReference type="OrthoDB" id="3237970at2759"/>
<sequence>MRATIPRLVRVVQRSKLAAEYPTATVVRSLPEQAPSVKQPTLIDVLLKRKADMGAEYPSNIRIEPVLTKEAFEGVPADTRDELKELLKER</sequence>
<name>A0A9P3L9B4_9APHY</name>